<dbReference type="InterPro" id="IPR031305">
    <property type="entry name" value="Casein_CS"/>
</dbReference>
<proteinExistence type="inferred from homology"/>
<keyword evidence="12" id="KW-1185">Reference proteome</keyword>
<comment type="subcellular location">
    <subcellularLocation>
        <location evidence="2">Secreted</location>
    </subcellularLocation>
</comment>
<dbReference type="GO" id="GO:0032355">
    <property type="term" value="P:response to estradiol"/>
    <property type="evidence" value="ECO:0007669"/>
    <property type="project" value="TreeGrafter"/>
</dbReference>
<feature type="compositionally biased region" description="Basic and acidic residues" evidence="9">
    <location>
        <begin position="52"/>
        <end position="83"/>
    </location>
</feature>
<dbReference type="GO" id="GO:1903494">
    <property type="term" value="P:response to dehydroepiandrosterone"/>
    <property type="evidence" value="ECO:0007669"/>
    <property type="project" value="TreeGrafter"/>
</dbReference>
<dbReference type="GeneTree" id="ENSGT00390000017378"/>
<evidence type="ECO:0000256" key="7">
    <source>
        <dbReference type="ARBA" id="ARBA00022729"/>
    </source>
</evidence>
<feature type="region of interest" description="Disordered" evidence="9">
    <location>
        <begin position="52"/>
        <end position="91"/>
    </location>
</feature>
<dbReference type="PANTHER" id="PTHR10240">
    <property type="entry name" value="ALPHA-S1-CASEIN"/>
    <property type="match status" value="1"/>
</dbReference>
<dbReference type="PANTHER" id="PTHR10240:SF0">
    <property type="entry name" value="ALPHA-S1-CASEIN"/>
    <property type="match status" value="1"/>
</dbReference>
<sequence length="181" mass="20851">MKLLILTCLVAVALARPKLPLRHQKLFQNEPDSREPLSSQFAEEIINEQSRQRELLRKKQSDKLKDTRTESTENHAMEGREQRGSTSSSSEEVVGYSAEEQLPGLNKYNLLQLESIHDQELHKTIEDSHAQLPLHQSYQLDAYPYAAWYYPPQYIAHLLFTNIPQPVAPEKGGETEVMPQW</sequence>
<dbReference type="GO" id="GO:1903496">
    <property type="term" value="P:response to 11-deoxycorticosterone"/>
    <property type="evidence" value="ECO:0007669"/>
    <property type="project" value="TreeGrafter"/>
</dbReference>
<comment type="function">
    <text evidence="1">Important role in the capacity of milk to transport calcium phosphate.</text>
</comment>
<evidence type="ECO:0000256" key="5">
    <source>
        <dbReference type="ARBA" id="ARBA00022525"/>
    </source>
</evidence>
<evidence type="ECO:0000313" key="12">
    <source>
        <dbReference type="Proteomes" id="UP000694540"/>
    </source>
</evidence>
<organism evidence="11 12">
    <name type="scientific">Catagonus wagneri</name>
    <name type="common">Chacoan peccary</name>
    <dbReference type="NCBI Taxonomy" id="51154"/>
    <lineage>
        <taxon>Eukaryota</taxon>
        <taxon>Metazoa</taxon>
        <taxon>Chordata</taxon>
        <taxon>Craniata</taxon>
        <taxon>Vertebrata</taxon>
        <taxon>Euteleostomi</taxon>
        <taxon>Mammalia</taxon>
        <taxon>Eutheria</taxon>
        <taxon>Laurasiatheria</taxon>
        <taxon>Artiodactyla</taxon>
        <taxon>Suina</taxon>
        <taxon>Tayassuidae</taxon>
        <taxon>Catagonus</taxon>
    </lineage>
</organism>
<feature type="signal peptide" evidence="10">
    <location>
        <begin position="1"/>
        <end position="15"/>
    </location>
</feature>
<comment type="similarity">
    <text evidence="3">Belongs to the alpha-casein family.</text>
</comment>
<reference evidence="11" key="2">
    <citation type="submission" date="2025-09" db="UniProtKB">
        <authorList>
            <consortium name="Ensembl"/>
        </authorList>
    </citation>
    <scope>IDENTIFICATION</scope>
</reference>
<keyword evidence="7 10" id="KW-0732">Signal</keyword>
<evidence type="ECO:0000256" key="3">
    <source>
        <dbReference type="ARBA" id="ARBA00010179"/>
    </source>
</evidence>
<keyword evidence="8" id="KW-0494">Milk protein</keyword>
<dbReference type="PROSITE" id="PS00306">
    <property type="entry name" value="CASEIN_ALPHA_BETA"/>
    <property type="match status" value="1"/>
</dbReference>
<accession>A0A8C3VM61</accession>
<evidence type="ECO:0000256" key="9">
    <source>
        <dbReference type="SAM" id="MobiDB-lite"/>
    </source>
</evidence>
<evidence type="ECO:0000256" key="2">
    <source>
        <dbReference type="ARBA" id="ARBA00004613"/>
    </source>
</evidence>
<dbReference type="Proteomes" id="UP000694540">
    <property type="component" value="Unplaced"/>
</dbReference>
<name>A0A8C3VM61_9CETA</name>
<reference evidence="11" key="1">
    <citation type="submission" date="2025-08" db="UniProtKB">
        <authorList>
            <consortium name="Ensembl"/>
        </authorList>
    </citation>
    <scope>IDENTIFICATION</scope>
</reference>
<evidence type="ECO:0000256" key="1">
    <source>
        <dbReference type="ARBA" id="ARBA00003383"/>
    </source>
</evidence>
<dbReference type="Ensembl" id="ENSCWAT00000002038.1">
    <property type="protein sequence ID" value="ENSCWAP00000001858.1"/>
    <property type="gene ID" value="ENSCWAG00000001308.1"/>
</dbReference>
<dbReference type="GO" id="GO:0005615">
    <property type="term" value="C:extracellular space"/>
    <property type="evidence" value="ECO:0007669"/>
    <property type="project" value="TreeGrafter"/>
</dbReference>
<gene>
    <name evidence="11" type="primary">CSN1S1</name>
</gene>
<keyword evidence="5" id="KW-0964">Secreted</keyword>
<dbReference type="AlphaFoldDB" id="A0A8C3VM61"/>
<keyword evidence="6" id="KW-0597">Phosphoprotein</keyword>
<dbReference type="InterPro" id="IPR026999">
    <property type="entry name" value="Alpha-s1_casein"/>
</dbReference>
<evidence type="ECO:0000313" key="11">
    <source>
        <dbReference type="Ensembl" id="ENSCWAP00000001858.1"/>
    </source>
</evidence>
<protein>
    <recommendedName>
        <fullName evidence="4">Alpha-S1-casein</fullName>
    </recommendedName>
</protein>
<evidence type="ECO:0000256" key="6">
    <source>
        <dbReference type="ARBA" id="ARBA00022553"/>
    </source>
</evidence>
<evidence type="ECO:0000256" key="4">
    <source>
        <dbReference type="ARBA" id="ARBA00021479"/>
    </source>
</evidence>
<evidence type="ECO:0000256" key="8">
    <source>
        <dbReference type="ARBA" id="ARBA00022743"/>
    </source>
</evidence>
<evidence type="ECO:0000256" key="10">
    <source>
        <dbReference type="SAM" id="SignalP"/>
    </source>
</evidence>
<feature type="chain" id="PRO_5034956735" description="Alpha-S1-casein" evidence="10">
    <location>
        <begin position="16"/>
        <end position="181"/>
    </location>
</feature>
<dbReference type="GO" id="GO:0032570">
    <property type="term" value="P:response to progesterone"/>
    <property type="evidence" value="ECO:0007669"/>
    <property type="project" value="TreeGrafter"/>
</dbReference>